<gene>
    <name evidence="5" type="primary">LOC106752304</name>
</gene>
<keyword evidence="2" id="KW-0472">Membrane</keyword>
<evidence type="ECO:0000256" key="1">
    <source>
        <dbReference type="SAM" id="MobiDB-lite"/>
    </source>
</evidence>
<evidence type="ECO:0000313" key="5">
    <source>
        <dbReference type="RefSeq" id="XP_014489394.1"/>
    </source>
</evidence>
<dbReference type="PROSITE" id="PS51257">
    <property type="entry name" value="PROKAR_LIPOPROTEIN"/>
    <property type="match status" value="1"/>
</dbReference>
<feature type="transmembrane region" description="Helical" evidence="2">
    <location>
        <begin position="925"/>
        <end position="946"/>
    </location>
</feature>
<feature type="region of interest" description="Disordered" evidence="1">
    <location>
        <begin position="453"/>
        <end position="472"/>
    </location>
</feature>
<keyword evidence="2" id="KW-0812">Transmembrane</keyword>
<keyword evidence="4" id="KW-1185">Reference proteome</keyword>
<feature type="compositionally biased region" description="Basic and acidic residues" evidence="1">
    <location>
        <begin position="200"/>
        <end position="224"/>
    </location>
</feature>
<feature type="region of interest" description="Disordered" evidence="1">
    <location>
        <begin position="356"/>
        <end position="440"/>
    </location>
</feature>
<feature type="region of interest" description="Disordered" evidence="1">
    <location>
        <begin position="586"/>
        <end position="632"/>
    </location>
</feature>
<feature type="compositionally biased region" description="Low complexity" evidence="1">
    <location>
        <begin position="430"/>
        <end position="440"/>
    </location>
</feature>
<sequence>MRKAVFVLALIAFACDFFSRGVLVHGDPAGKPEAARRSDGYEHQKGPSRGQFDDAEVPRRAAEDRERGSSEPVGKWRNNGEALEPKWRDGDSVPLLPFSHYRSYSRDDEVDDVEQEDSPEAARRPLKYRYVNQNRPRGRRLPFPDEYEPAYRDDPDEDYPRKRRRPLKNPVREPALLYEETVGNAASHDKKHGRNAVVDLSKDDEKEATSARYREAFQARPDEHEFSDEEYLRPRPRKRRPPQNYEFALANEASPEVDVESTARPPSQSKDAEDQPVTRSPDNALELKSLLKMQQEEGSSLSEILQRRNLTLNDLLKGKADVINALKSRIADESDEYIEEMSRVMSNSLMKLAATPAWKSTQASDATTTKSATSSTPNDSRVTLIPDKFSMKSHDEASSNDTSRVPEEESQSAETISRSAQDSSWPKVTTPPSISITTSTSLPTVNSMEYFLNDDGNAGSTSDRGARLENLDEDEIMEFSDFTDFKKAKSPMTPDWSSEKAEKPPAREPGEARDVESTLSIEQILNPTERIELTKDCGDQDVDEDIEDANDKDASRDNVQSIRISGPSAEDYNTFLEAEYQSDAAIGDGGQNIVRADDDASTATPEAEKKPNPSDDRTPENHQAASNNRRYEEVVSEIEPEARAEIFELFASGSAGKRLERLLKSRNMSIEELIALRQRGSSKVHLTEVSRLRVPKPNLQETVRMDDGQIVISLSPAKGSDERLNLADSQGADVVRENPEISTSQVKQDIVSYLHDPFFDRHSENTSMSRLLGLVERDRNASSRKPLDANDEAKNTDEYAELEDSHRTVHIVDLLTTFGTVPFAKEVQRQLEPEISGDEERLSETRSTVSDDHADIVLINEQEERIVRSNDSTSEFRAGFVEEITREEPVDLKTTYDDEKASSTNDGGILGGEEKKTLSKVKPSIIASGAILGVTIVVFLAIFIICRIRQKQKYTYRNTFSRAVFQGPMLAARKLSNSSSLSTVMVNVVATSTAKRPAERPETQETCSEEQEFDGKSDIDNDSLDANDSWETIPDYAK</sequence>
<feature type="compositionally biased region" description="Basic and acidic residues" evidence="1">
    <location>
        <begin position="31"/>
        <end position="45"/>
    </location>
</feature>
<feature type="compositionally biased region" description="Basic and acidic residues" evidence="1">
    <location>
        <begin position="497"/>
        <end position="516"/>
    </location>
</feature>
<feature type="compositionally biased region" description="Basic and acidic residues" evidence="1">
    <location>
        <begin position="606"/>
        <end position="620"/>
    </location>
</feature>
<proteinExistence type="predicted"/>
<feature type="region of interest" description="Disordered" evidence="1">
    <location>
        <begin position="31"/>
        <end position="94"/>
    </location>
</feature>
<feature type="compositionally biased region" description="Polar residues" evidence="1">
    <location>
        <begin position="412"/>
        <end position="427"/>
    </location>
</feature>
<feature type="signal peptide" evidence="3">
    <location>
        <begin position="1"/>
        <end position="21"/>
    </location>
</feature>
<dbReference type="GeneID" id="106752304"/>
<dbReference type="KEGG" id="dqu:106752304"/>
<organism evidence="4 5">
    <name type="scientific">Dinoponera quadriceps</name>
    <name type="common">South American ant</name>
    <dbReference type="NCBI Taxonomy" id="609295"/>
    <lineage>
        <taxon>Eukaryota</taxon>
        <taxon>Metazoa</taxon>
        <taxon>Ecdysozoa</taxon>
        <taxon>Arthropoda</taxon>
        <taxon>Hexapoda</taxon>
        <taxon>Insecta</taxon>
        <taxon>Pterygota</taxon>
        <taxon>Neoptera</taxon>
        <taxon>Endopterygota</taxon>
        <taxon>Hymenoptera</taxon>
        <taxon>Apocrita</taxon>
        <taxon>Aculeata</taxon>
        <taxon>Formicoidea</taxon>
        <taxon>Formicidae</taxon>
        <taxon>Ponerinae</taxon>
        <taxon>Ponerini</taxon>
        <taxon>Dinoponera</taxon>
    </lineage>
</organism>
<accession>A0A6P3YHJ5</accession>
<feature type="compositionally biased region" description="Low complexity" evidence="1">
    <location>
        <begin position="360"/>
        <end position="376"/>
    </location>
</feature>
<feature type="chain" id="PRO_5028070551" evidence="3">
    <location>
        <begin position="22"/>
        <end position="1038"/>
    </location>
</feature>
<protein>
    <submittedName>
        <fullName evidence="5">Uncharacterized protein LOC106752304 isoform X1</fullName>
    </submittedName>
</protein>
<dbReference type="OrthoDB" id="6364622at2759"/>
<keyword evidence="3" id="KW-0732">Signal</keyword>
<feature type="region of interest" description="Disordered" evidence="1">
    <location>
        <begin position="106"/>
        <end position="284"/>
    </location>
</feature>
<feature type="region of interest" description="Disordered" evidence="1">
    <location>
        <begin position="485"/>
        <end position="518"/>
    </location>
</feature>
<feature type="compositionally biased region" description="Acidic residues" evidence="1">
    <location>
        <begin position="539"/>
        <end position="548"/>
    </location>
</feature>
<evidence type="ECO:0000256" key="3">
    <source>
        <dbReference type="SAM" id="SignalP"/>
    </source>
</evidence>
<evidence type="ECO:0000313" key="4">
    <source>
        <dbReference type="Proteomes" id="UP000515204"/>
    </source>
</evidence>
<feature type="region of interest" description="Disordered" evidence="1">
    <location>
        <begin position="992"/>
        <end position="1038"/>
    </location>
</feature>
<keyword evidence="2" id="KW-1133">Transmembrane helix</keyword>
<dbReference type="RefSeq" id="XP_014489394.1">
    <property type="nucleotide sequence ID" value="XM_014633908.1"/>
</dbReference>
<name>A0A6P3YHJ5_DINQU</name>
<dbReference type="Proteomes" id="UP000515204">
    <property type="component" value="Unplaced"/>
</dbReference>
<feature type="region of interest" description="Disordered" evidence="1">
    <location>
        <begin position="530"/>
        <end position="565"/>
    </location>
</feature>
<dbReference type="AlphaFoldDB" id="A0A6P3YHJ5"/>
<evidence type="ECO:0000256" key="2">
    <source>
        <dbReference type="SAM" id="Phobius"/>
    </source>
</evidence>
<reference evidence="5" key="1">
    <citation type="submission" date="2025-08" db="UniProtKB">
        <authorList>
            <consortium name="RefSeq"/>
        </authorList>
    </citation>
    <scope>IDENTIFICATION</scope>
</reference>
<feature type="compositionally biased region" description="Acidic residues" evidence="1">
    <location>
        <begin position="108"/>
        <end position="119"/>
    </location>
</feature>
<feature type="compositionally biased region" description="Basic and acidic residues" evidence="1">
    <location>
        <begin position="56"/>
        <end position="69"/>
    </location>
</feature>